<sequence>MQLDASLVAGPGSAGRRIFPSGSSTWLDDLAGQGIRAQQTACAEARSTAAQSGHELRAARRPPHTTGSLTDTKLRLQG</sequence>
<reference evidence="1" key="1">
    <citation type="submission" date="2022-11" db="EMBL/GenBank/DDBJ databases">
        <title>Genome Sequence of Boeremia exigua.</title>
        <authorList>
            <person name="Buettner E."/>
        </authorList>
    </citation>
    <scope>NUCLEOTIDE SEQUENCE</scope>
    <source>
        <strain evidence="1">CU02</strain>
    </source>
</reference>
<evidence type="ECO:0000313" key="1">
    <source>
        <dbReference type="EMBL" id="KAJ8106093.1"/>
    </source>
</evidence>
<dbReference type="EMBL" id="JAPHNI010001274">
    <property type="protein sequence ID" value="KAJ8106093.1"/>
    <property type="molecule type" value="Genomic_DNA"/>
</dbReference>
<dbReference type="Proteomes" id="UP001153331">
    <property type="component" value="Unassembled WGS sequence"/>
</dbReference>
<name>A0ACC2HTM3_9PLEO</name>
<organism evidence="1 2">
    <name type="scientific">Boeremia exigua</name>
    <dbReference type="NCBI Taxonomy" id="749465"/>
    <lineage>
        <taxon>Eukaryota</taxon>
        <taxon>Fungi</taxon>
        <taxon>Dikarya</taxon>
        <taxon>Ascomycota</taxon>
        <taxon>Pezizomycotina</taxon>
        <taxon>Dothideomycetes</taxon>
        <taxon>Pleosporomycetidae</taxon>
        <taxon>Pleosporales</taxon>
        <taxon>Pleosporineae</taxon>
        <taxon>Didymellaceae</taxon>
        <taxon>Boeremia</taxon>
    </lineage>
</organism>
<gene>
    <name evidence="1" type="ORF">OPT61_g9769</name>
</gene>
<proteinExistence type="predicted"/>
<comment type="caution">
    <text evidence="1">The sequence shown here is derived from an EMBL/GenBank/DDBJ whole genome shotgun (WGS) entry which is preliminary data.</text>
</comment>
<keyword evidence="2" id="KW-1185">Reference proteome</keyword>
<protein>
    <submittedName>
        <fullName evidence="1">Uncharacterized protein</fullName>
    </submittedName>
</protein>
<evidence type="ECO:0000313" key="2">
    <source>
        <dbReference type="Proteomes" id="UP001153331"/>
    </source>
</evidence>
<accession>A0ACC2HTM3</accession>